<keyword evidence="6" id="KW-0812">Transmembrane</keyword>
<reference evidence="9 10" key="1">
    <citation type="submission" date="2023-06" db="EMBL/GenBank/DDBJ databases">
        <title>Roseiconus lacunae JC819 isolated from Gulf of Mannar region, Tamil Nadu.</title>
        <authorList>
            <person name="Pk S."/>
            <person name="Ch S."/>
            <person name="Ch V.R."/>
        </authorList>
    </citation>
    <scope>NUCLEOTIDE SEQUENCE [LARGE SCALE GENOMIC DNA]</scope>
    <source>
        <strain evidence="9 10">JC819</strain>
    </source>
</reference>
<comment type="caution">
    <text evidence="9">The sequence shown here is derived from an EMBL/GenBank/DDBJ whole genome shotgun (WGS) entry which is preliminary data.</text>
</comment>
<dbReference type="SUPFAM" id="SSF51306">
    <property type="entry name" value="LexA/Signal peptidase"/>
    <property type="match status" value="2"/>
</dbReference>
<dbReference type="NCBIfam" id="TIGR02227">
    <property type="entry name" value="sigpep_I_bact"/>
    <property type="match status" value="1"/>
</dbReference>
<evidence type="ECO:0000256" key="2">
    <source>
        <dbReference type="ARBA" id="ARBA00009370"/>
    </source>
</evidence>
<name>A0ABT7PNF9_9BACT</name>
<comment type="catalytic activity">
    <reaction evidence="1 6">
        <text>Cleavage of hydrophobic, N-terminal signal or leader sequences from secreted and periplasmic proteins.</text>
        <dbReference type="EC" id="3.4.21.89"/>
    </reaction>
</comment>
<dbReference type="EC" id="3.4.21.89" evidence="3 6"/>
<dbReference type="CDD" id="cd06530">
    <property type="entry name" value="S26_SPase_I"/>
    <property type="match status" value="1"/>
</dbReference>
<evidence type="ECO:0000256" key="1">
    <source>
        <dbReference type="ARBA" id="ARBA00000677"/>
    </source>
</evidence>
<keyword evidence="6" id="KW-0472">Membrane</keyword>
<feature type="domain" description="Peptidase S26" evidence="8">
    <location>
        <begin position="143"/>
        <end position="224"/>
    </location>
</feature>
<keyword evidence="5 6" id="KW-0378">Hydrolase</keyword>
<dbReference type="Pfam" id="PF10502">
    <property type="entry name" value="Peptidase_S26"/>
    <property type="match status" value="1"/>
</dbReference>
<evidence type="ECO:0000256" key="4">
    <source>
        <dbReference type="ARBA" id="ARBA00019232"/>
    </source>
</evidence>
<protein>
    <recommendedName>
        <fullName evidence="4 6">Signal peptidase I</fullName>
        <ecNumber evidence="3 6">3.4.21.89</ecNumber>
    </recommendedName>
</protein>
<keyword evidence="10" id="KW-1185">Reference proteome</keyword>
<dbReference type="GO" id="GO:0009003">
    <property type="term" value="F:signal peptidase activity"/>
    <property type="evidence" value="ECO:0007669"/>
    <property type="project" value="UniProtKB-EC"/>
</dbReference>
<dbReference type="Gene3D" id="2.10.109.10">
    <property type="entry name" value="Umud Fragment, subunit A"/>
    <property type="match status" value="2"/>
</dbReference>
<feature type="region of interest" description="Disordered" evidence="7">
    <location>
        <begin position="1"/>
        <end position="40"/>
    </location>
</feature>
<dbReference type="Proteomes" id="UP001239462">
    <property type="component" value="Unassembled WGS sequence"/>
</dbReference>
<proteinExistence type="inferred from homology"/>
<evidence type="ECO:0000313" key="9">
    <source>
        <dbReference type="EMBL" id="MDM4017686.1"/>
    </source>
</evidence>
<evidence type="ECO:0000256" key="5">
    <source>
        <dbReference type="ARBA" id="ARBA00022801"/>
    </source>
</evidence>
<dbReference type="InterPro" id="IPR036286">
    <property type="entry name" value="LexA/Signal_pep-like_sf"/>
</dbReference>
<feature type="transmembrane region" description="Helical" evidence="6">
    <location>
        <begin position="61"/>
        <end position="84"/>
    </location>
</feature>
<evidence type="ECO:0000256" key="3">
    <source>
        <dbReference type="ARBA" id="ARBA00013208"/>
    </source>
</evidence>
<evidence type="ECO:0000256" key="7">
    <source>
        <dbReference type="SAM" id="MobiDB-lite"/>
    </source>
</evidence>
<dbReference type="PROSITE" id="PS00760">
    <property type="entry name" value="SPASE_I_2"/>
    <property type="match status" value="1"/>
</dbReference>
<evidence type="ECO:0000259" key="8">
    <source>
        <dbReference type="Pfam" id="PF10502"/>
    </source>
</evidence>
<comment type="similarity">
    <text evidence="2 6">Belongs to the peptidase S26 family.</text>
</comment>
<keyword evidence="6" id="KW-0645">Protease</keyword>
<organism evidence="9 10">
    <name type="scientific">Roseiconus lacunae</name>
    <dbReference type="NCBI Taxonomy" id="2605694"/>
    <lineage>
        <taxon>Bacteria</taxon>
        <taxon>Pseudomonadati</taxon>
        <taxon>Planctomycetota</taxon>
        <taxon>Planctomycetia</taxon>
        <taxon>Pirellulales</taxon>
        <taxon>Pirellulaceae</taxon>
        <taxon>Roseiconus</taxon>
    </lineage>
</organism>
<comment type="subcellular location">
    <subcellularLocation>
        <location evidence="6">Membrane</location>
        <topology evidence="6">Single-pass type II membrane protein</topology>
    </subcellularLocation>
</comment>
<dbReference type="EMBL" id="JASZZN010000015">
    <property type="protein sequence ID" value="MDM4017686.1"/>
    <property type="molecule type" value="Genomic_DNA"/>
</dbReference>
<dbReference type="InterPro" id="IPR019757">
    <property type="entry name" value="Pept_S26A_signal_pept_1_Lys-AS"/>
</dbReference>
<evidence type="ECO:0000256" key="6">
    <source>
        <dbReference type="RuleBase" id="RU362042"/>
    </source>
</evidence>
<sequence length="697" mass="78131">MPRKPNKRTDSESAEAGSPKATDRTSVDQGKASGESAAKATLTKEERFAEKIRTEGNRETVEAFVVAFILALLFRAFVAEAFVIPTGSMAPALMGAHKDVFCDQCNHRFQIGASKERRSLEQNDTVVAGICPNCRFVNNLNLTADANDTTFNGDRILVSKYAYAIADPERWDVIVFKFPGNPKQNYIKRLVGLPGETLSIRHGDVYVDGQDNRLQILRKPDNKLMAMRHHVYDSSQQSELLIKAGYPSRFQPWKEDASAPPEDSWSVSRDGDGLRASINASASTDDQWLRYFHRYPSQVQWQAASEGESLAEVDPYQGGLVTDYYAYDCYITVPTKEVYQGRVSNGQAVPEAKRRRSLFSGISYSLKSIAGFNEPELNPDYTPGGPLSQFAGIESYGERDVANEGLHWVGDLIVETDMQLSGECKRVTFEIVEAGIQYQCIIDLTSGEATVTALYKGQRQAIFGDKRQEQVTAKTSLTAGKAVSVRFSNCDDELRLWIDDERVEFEAATTFDVSLVHDVQSNRPYYDGKRHPLDAAPFGVAVQGGKATVDRVVISRDKYYIATNTSSYQIADYSPSDLYSLANASISDSKIQLILKRPDLWDEFPIWNARRTVEFELEEDQFFPMGDNSPESLDARCWAGAKQAFNLPDRIRKEADKYSQASYVPRDLLVGKAVLVFWPHPWADPPTPNFDRFRLIR</sequence>
<dbReference type="RefSeq" id="WP_289165181.1">
    <property type="nucleotide sequence ID" value="NZ_JASZZN010000015.1"/>
</dbReference>
<evidence type="ECO:0000313" key="10">
    <source>
        <dbReference type="Proteomes" id="UP001239462"/>
    </source>
</evidence>
<keyword evidence="6" id="KW-1133">Transmembrane helix</keyword>
<gene>
    <name evidence="9" type="primary">lepB</name>
    <name evidence="9" type="ORF">QTN89_19715</name>
</gene>
<dbReference type="PANTHER" id="PTHR43390">
    <property type="entry name" value="SIGNAL PEPTIDASE I"/>
    <property type="match status" value="1"/>
</dbReference>
<dbReference type="InterPro" id="IPR019533">
    <property type="entry name" value="Peptidase_S26"/>
</dbReference>
<dbReference type="InterPro" id="IPR000223">
    <property type="entry name" value="Pept_S26A_signal_pept_1"/>
</dbReference>
<dbReference type="PANTHER" id="PTHR43390:SF1">
    <property type="entry name" value="CHLOROPLAST PROCESSING PEPTIDASE"/>
    <property type="match status" value="1"/>
</dbReference>
<accession>A0ABT7PNF9</accession>